<evidence type="ECO:0000313" key="9">
    <source>
        <dbReference type="Proteomes" id="UP000245081"/>
    </source>
</evidence>
<comment type="caution">
    <text evidence="5">Lacks conserved residue(s) required for the propagation of feature annotation.</text>
</comment>
<dbReference type="Gene3D" id="3.40.630.30">
    <property type="match status" value="1"/>
</dbReference>
<dbReference type="OrthoDB" id="9796919at2"/>
<comment type="subcellular location">
    <subcellularLocation>
        <location evidence="5 6">Cytoplasm</location>
    </subcellularLocation>
</comment>
<dbReference type="InterPro" id="IPR000182">
    <property type="entry name" value="GNAT_dom"/>
</dbReference>
<evidence type="ECO:0000256" key="1">
    <source>
        <dbReference type="ARBA" id="ARBA00005395"/>
    </source>
</evidence>
<comment type="function">
    <text evidence="5 6">Acetylates the N-terminal alanine of ribosomal protein bS18.</text>
</comment>
<dbReference type="CDD" id="cd04301">
    <property type="entry name" value="NAT_SF"/>
    <property type="match status" value="1"/>
</dbReference>
<evidence type="ECO:0000256" key="2">
    <source>
        <dbReference type="ARBA" id="ARBA00022490"/>
    </source>
</evidence>
<proteinExistence type="inferred from homology"/>
<dbReference type="PANTHER" id="PTHR43420">
    <property type="entry name" value="ACETYLTRANSFERASE"/>
    <property type="match status" value="1"/>
</dbReference>
<gene>
    <name evidence="5 8" type="primary">rimI</name>
    <name evidence="8" type="ORF">NMK_3114</name>
</gene>
<dbReference type="PROSITE" id="PS51186">
    <property type="entry name" value="GNAT"/>
    <property type="match status" value="1"/>
</dbReference>
<dbReference type="Proteomes" id="UP000245081">
    <property type="component" value="Unassembled WGS sequence"/>
</dbReference>
<protein>
    <recommendedName>
        <fullName evidence="5 6">[Ribosomal protein bS18]-alanine N-acetyltransferase</fullName>
        <ecNumber evidence="5 6">2.3.1.266</ecNumber>
    </recommendedName>
</protein>
<comment type="catalytic activity">
    <reaction evidence="5 6">
        <text>N-terminal L-alanyl-[ribosomal protein bS18] + acetyl-CoA = N-terminal N(alpha)-acetyl-L-alanyl-[ribosomal protein bS18] + CoA + H(+)</text>
        <dbReference type="Rhea" id="RHEA:43756"/>
        <dbReference type="Rhea" id="RHEA-COMP:10676"/>
        <dbReference type="Rhea" id="RHEA-COMP:10677"/>
        <dbReference type="ChEBI" id="CHEBI:15378"/>
        <dbReference type="ChEBI" id="CHEBI:57287"/>
        <dbReference type="ChEBI" id="CHEBI:57288"/>
        <dbReference type="ChEBI" id="CHEBI:64718"/>
        <dbReference type="ChEBI" id="CHEBI:83683"/>
        <dbReference type="EC" id="2.3.1.266"/>
    </reaction>
</comment>
<dbReference type="EMBL" id="BDOQ01000019">
    <property type="protein sequence ID" value="GBG15506.1"/>
    <property type="molecule type" value="Genomic_DNA"/>
</dbReference>
<comment type="similarity">
    <text evidence="1 5 6">Belongs to the acetyltransferase family. RimI subfamily.</text>
</comment>
<dbReference type="AlphaFoldDB" id="A0A2R5FB99"/>
<keyword evidence="3 5" id="KW-0808">Transferase</keyword>
<keyword evidence="2 5" id="KW-0963">Cytoplasm</keyword>
<dbReference type="InterPro" id="IPR043690">
    <property type="entry name" value="RimI"/>
</dbReference>
<feature type="domain" description="N-acetyltransferase" evidence="7">
    <location>
        <begin position="9"/>
        <end position="153"/>
    </location>
</feature>
<dbReference type="NCBIfam" id="TIGR01575">
    <property type="entry name" value="rimI"/>
    <property type="match status" value="1"/>
</dbReference>
<dbReference type="Pfam" id="PF00583">
    <property type="entry name" value="Acetyltransf_1"/>
    <property type="match status" value="1"/>
</dbReference>
<sequence>MSAVLKPAVSYRPMKSGDLDTVMTIEPEIYPFPWTRGNFADSLKAGYSCWVCEHEKQIIGYAVLMMVLDEAHLLNISIAKEYQGRGLGKKLLEHIMQVARGHKGQMMFLEVRPSNKSALRLYENMGFNEFSVRKGYYPAANGREDAILMGSAL</sequence>
<feature type="active site" description="Proton acceptor" evidence="5">
    <location>
        <position position="110"/>
    </location>
</feature>
<evidence type="ECO:0000256" key="6">
    <source>
        <dbReference type="RuleBase" id="RU363094"/>
    </source>
</evidence>
<feature type="active site" description="Proton donor" evidence="5">
    <location>
        <position position="122"/>
    </location>
</feature>
<dbReference type="PANTHER" id="PTHR43420:SF44">
    <property type="entry name" value="ACETYLTRANSFERASE YPEA"/>
    <property type="match status" value="1"/>
</dbReference>
<keyword evidence="4 5" id="KW-0012">Acyltransferase</keyword>
<dbReference type="RefSeq" id="WP_109016662.1">
    <property type="nucleotide sequence ID" value="NZ_BDOQ01000019.1"/>
</dbReference>
<dbReference type="InterPro" id="IPR006464">
    <property type="entry name" value="AcTrfase_RimI/Ard1"/>
</dbReference>
<dbReference type="EC" id="2.3.1.266" evidence="5 6"/>
<dbReference type="GO" id="GO:0005737">
    <property type="term" value="C:cytoplasm"/>
    <property type="evidence" value="ECO:0007669"/>
    <property type="project" value="UniProtKB-SubCell"/>
</dbReference>
<evidence type="ECO:0000256" key="3">
    <source>
        <dbReference type="ARBA" id="ARBA00022679"/>
    </source>
</evidence>
<dbReference type="GO" id="GO:0008999">
    <property type="term" value="F:protein-N-terminal-alanine acetyltransferase activity"/>
    <property type="evidence" value="ECO:0007669"/>
    <property type="project" value="UniProtKB-UniRule"/>
</dbReference>
<keyword evidence="9" id="KW-1185">Reference proteome</keyword>
<evidence type="ECO:0000259" key="7">
    <source>
        <dbReference type="PROSITE" id="PS51186"/>
    </source>
</evidence>
<name>A0A2R5FB99_9PROT</name>
<dbReference type="InterPro" id="IPR016181">
    <property type="entry name" value="Acyl_CoA_acyltransferase"/>
</dbReference>
<evidence type="ECO:0000256" key="5">
    <source>
        <dbReference type="HAMAP-Rule" id="MF_02210"/>
    </source>
</evidence>
<accession>A0A2R5FB99</accession>
<organism evidence="8 9">
    <name type="scientific">Novimethylophilus kurashikiensis</name>
    <dbReference type="NCBI Taxonomy" id="1825523"/>
    <lineage>
        <taxon>Bacteria</taxon>
        <taxon>Pseudomonadati</taxon>
        <taxon>Pseudomonadota</taxon>
        <taxon>Betaproteobacteria</taxon>
        <taxon>Nitrosomonadales</taxon>
        <taxon>Methylophilaceae</taxon>
        <taxon>Novimethylophilus</taxon>
    </lineage>
</organism>
<comment type="caution">
    <text evidence="8">The sequence shown here is derived from an EMBL/GenBank/DDBJ whole genome shotgun (WGS) entry which is preliminary data.</text>
</comment>
<feature type="binding site" evidence="5">
    <location>
        <position position="115"/>
    </location>
    <ligand>
        <name>acetyl-CoA</name>
        <dbReference type="ChEBI" id="CHEBI:57288"/>
    </ligand>
</feature>
<evidence type="ECO:0000256" key="4">
    <source>
        <dbReference type="ARBA" id="ARBA00023315"/>
    </source>
</evidence>
<dbReference type="HAMAP" id="MF_02210">
    <property type="entry name" value="RimI"/>
    <property type="match status" value="1"/>
</dbReference>
<dbReference type="SUPFAM" id="SSF55729">
    <property type="entry name" value="Acyl-CoA N-acyltransferases (Nat)"/>
    <property type="match status" value="1"/>
</dbReference>
<evidence type="ECO:0000313" key="8">
    <source>
        <dbReference type="EMBL" id="GBG15506.1"/>
    </source>
</evidence>
<reference evidence="8 9" key="1">
    <citation type="journal article" date="2018" name="Environ. Microbiol.">
        <title>Isolation and genomic characterization of Novimethylophilus kurashikiensis gen. nov. sp. nov., a new lanthanide-dependent methylotrophic species of Methylophilaceae.</title>
        <authorList>
            <person name="Lv H."/>
            <person name="Sahin N."/>
            <person name="Tani A."/>
        </authorList>
    </citation>
    <scope>NUCLEOTIDE SEQUENCE [LARGE SCALE GENOMIC DNA]</scope>
    <source>
        <strain evidence="8 9">La2-4</strain>
    </source>
</reference>
<dbReference type="InterPro" id="IPR050680">
    <property type="entry name" value="YpeA/RimI_acetyltransf"/>
</dbReference>